<dbReference type="Proteomes" id="UP001218218">
    <property type="component" value="Unassembled WGS sequence"/>
</dbReference>
<gene>
    <name evidence="2" type="ORF">DFH08DRAFT_1078900</name>
</gene>
<reference evidence="2" key="1">
    <citation type="submission" date="2023-03" db="EMBL/GenBank/DDBJ databases">
        <title>Massive genome expansion in bonnet fungi (Mycena s.s.) driven by repeated elements and novel gene families across ecological guilds.</title>
        <authorList>
            <consortium name="Lawrence Berkeley National Laboratory"/>
            <person name="Harder C.B."/>
            <person name="Miyauchi S."/>
            <person name="Viragh M."/>
            <person name="Kuo A."/>
            <person name="Thoen E."/>
            <person name="Andreopoulos B."/>
            <person name="Lu D."/>
            <person name="Skrede I."/>
            <person name="Drula E."/>
            <person name="Henrissat B."/>
            <person name="Morin E."/>
            <person name="Kohler A."/>
            <person name="Barry K."/>
            <person name="LaButti K."/>
            <person name="Morin E."/>
            <person name="Salamov A."/>
            <person name="Lipzen A."/>
            <person name="Mereny Z."/>
            <person name="Hegedus B."/>
            <person name="Baldrian P."/>
            <person name="Stursova M."/>
            <person name="Weitz H."/>
            <person name="Taylor A."/>
            <person name="Grigoriev I.V."/>
            <person name="Nagy L.G."/>
            <person name="Martin F."/>
            <person name="Kauserud H."/>
        </authorList>
    </citation>
    <scope>NUCLEOTIDE SEQUENCE</scope>
    <source>
        <strain evidence="2">CBHHK002</strain>
    </source>
</reference>
<dbReference type="AlphaFoldDB" id="A0AAD7A6Y0"/>
<evidence type="ECO:0000256" key="1">
    <source>
        <dbReference type="SAM" id="MobiDB-lite"/>
    </source>
</evidence>
<protein>
    <submittedName>
        <fullName evidence="2">Uncharacterized protein</fullName>
    </submittedName>
</protein>
<evidence type="ECO:0000313" key="2">
    <source>
        <dbReference type="EMBL" id="KAJ7350772.1"/>
    </source>
</evidence>
<feature type="region of interest" description="Disordered" evidence="1">
    <location>
        <begin position="1"/>
        <end position="81"/>
    </location>
</feature>
<name>A0AAD7A6Y0_9AGAR</name>
<evidence type="ECO:0000313" key="3">
    <source>
        <dbReference type="Proteomes" id="UP001218218"/>
    </source>
</evidence>
<comment type="caution">
    <text evidence="2">The sequence shown here is derived from an EMBL/GenBank/DDBJ whole genome shotgun (WGS) entry which is preliminary data.</text>
</comment>
<dbReference type="EMBL" id="JARIHO010000014">
    <property type="protein sequence ID" value="KAJ7350772.1"/>
    <property type="molecule type" value="Genomic_DNA"/>
</dbReference>
<organism evidence="2 3">
    <name type="scientific">Mycena albidolilacea</name>
    <dbReference type="NCBI Taxonomy" id="1033008"/>
    <lineage>
        <taxon>Eukaryota</taxon>
        <taxon>Fungi</taxon>
        <taxon>Dikarya</taxon>
        <taxon>Basidiomycota</taxon>
        <taxon>Agaricomycotina</taxon>
        <taxon>Agaricomycetes</taxon>
        <taxon>Agaricomycetidae</taxon>
        <taxon>Agaricales</taxon>
        <taxon>Marasmiineae</taxon>
        <taxon>Mycenaceae</taxon>
        <taxon>Mycena</taxon>
    </lineage>
</organism>
<proteinExistence type="predicted"/>
<keyword evidence="3" id="KW-1185">Reference proteome</keyword>
<feature type="region of interest" description="Disordered" evidence="1">
    <location>
        <begin position="120"/>
        <end position="154"/>
    </location>
</feature>
<accession>A0AAD7A6Y0</accession>
<sequence length="154" mass="16516">MTVAGHRPLPTASQRSSKPEAEPRRAPNKCPVRCSLPHPRAPTPTTTSRQLPAAGLKEAAPRCRRESVAFPAPRPRERELPHEHLARQQEAAARLATLTLLTPSPMLSQEVRNEVPAISLALGTSPPPRAHDIDDAALDDASDGPPHTLGSHTA</sequence>